<evidence type="ECO:0000313" key="1">
    <source>
        <dbReference type="EMBL" id="CEK83154.1"/>
    </source>
</evidence>
<accession>A0A0B7AQ20</accession>
<proteinExistence type="predicted"/>
<organism evidence="1">
    <name type="scientific">Arion vulgaris</name>
    <dbReference type="NCBI Taxonomy" id="1028688"/>
    <lineage>
        <taxon>Eukaryota</taxon>
        <taxon>Metazoa</taxon>
        <taxon>Spiralia</taxon>
        <taxon>Lophotrochozoa</taxon>
        <taxon>Mollusca</taxon>
        <taxon>Gastropoda</taxon>
        <taxon>Heterobranchia</taxon>
        <taxon>Euthyneura</taxon>
        <taxon>Panpulmonata</taxon>
        <taxon>Eupulmonata</taxon>
        <taxon>Stylommatophora</taxon>
        <taxon>Helicina</taxon>
        <taxon>Arionoidea</taxon>
        <taxon>Arionidae</taxon>
        <taxon>Arion</taxon>
    </lineage>
</organism>
<dbReference type="EMBL" id="HACG01036289">
    <property type="protein sequence ID" value="CEK83154.1"/>
    <property type="molecule type" value="Transcribed_RNA"/>
</dbReference>
<feature type="non-terminal residue" evidence="1">
    <location>
        <position position="81"/>
    </location>
</feature>
<dbReference type="AlphaFoldDB" id="A0A0B7AQ20"/>
<reference evidence="1" key="1">
    <citation type="submission" date="2014-12" db="EMBL/GenBank/DDBJ databases">
        <title>Insight into the proteome of Arion vulgaris.</title>
        <authorList>
            <person name="Aradska J."/>
            <person name="Bulat T."/>
            <person name="Smidak R."/>
            <person name="Sarate P."/>
            <person name="Gangsoo J."/>
            <person name="Sialana F."/>
            <person name="Bilban M."/>
            <person name="Lubec G."/>
        </authorList>
    </citation>
    <scope>NUCLEOTIDE SEQUENCE</scope>
    <source>
        <tissue evidence="1">Skin</tissue>
    </source>
</reference>
<name>A0A0B7AQ20_9EUPU</name>
<sequence>MYTYTSYVFCDVSRDGRASSCFLCKYQEVFGQTFSALYIEGQNGQQTNYFVWSIAYCVKDKTYLKSVTFLLKTDLVFTLYV</sequence>
<protein>
    <submittedName>
        <fullName evidence="1">Uncharacterized protein</fullName>
    </submittedName>
</protein>
<gene>
    <name evidence="1" type="primary">ORF135482</name>
</gene>